<name>A0AAF5HYW5_STRER</name>
<evidence type="ECO:0000256" key="1">
    <source>
        <dbReference type="ARBA" id="ARBA00005690"/>
    </source>
</evidence>
<keyword evidence="7" id="KW-1185">Reference proteome</keyword>
<evidence type="ECO:0000259" key="6">
    <source>
        <dbReference type="Pfam" id="PF08646"/>
    </source>
</evidence>
<keyword evidence="4" id="KW-0862">Zinc</keyword>
<evidence type="ECO:0000256" key="2">
    <source>
        <dbReference type="ARBA" id="ARBA00022723"/>
    </source>
</evidence>
<reference evidence="8" key="1">
    <citation type="submission" date="2024-02" db="UniProtKB">
        <authorList>
            <consortium name="WormBaseParasite"/>
        </authorList>
    </citation>
    <scope>IDENTIFICATION</scope>
</reference>
<dbReference type="InterPro" id="IPR013955">
    <property type="entry name" value="Rep_factor-A_C"/>
</dbReference>
<dbReference type="CDD" id="cd04476">
    <property type="entry name" value="RPA1_DBD_C"/>
    <property type="match status" value="1"/>
</dbReference>
<evidence type="ECO:0000313" key="8">
    <source>
        <dbReference type="WBParaSite" id="TCONS_00003613.p1"/>
    </source>
</evidence>
<evidence type="ECO:0000256" key="4">
    <source>
        <dbReference type="ARBA" id="ARBA00022833"/>
    </source>
</evidence>
<dbReference type="AlphaFoldDB" id="A0AAF5HYW5"/>
<dbReference type="Pfam" id="PF08646">
    <property type="entry name" value="Rep_fac-A_C"/>
    <property type="match status" value="1"/>
</dbReference>
<dbReference type="GO" id="GO:0003677">
    <property type="term" value="F:DNA binding"/>
    <property type="evidence" value="ECO:0007669"/>
    <property type="project" value="UniProtKB-KW"/>
</dbReference>
<keyword evidence="5" id="KW-0238">DNA-binding</keyword>
<comment type="similarity">
    <text evidence="1">Belongs to the replication factor A protein 1 family.</text>
</comment>
<dbReference type="Proteomes" id="UP000035681">
    <property type="component" value="Unplaced"/>
</dbReference>
<keyword evidence="2" id="KW-0479">Metal-binding</keyword>
<evidence type="ECO:0000313" key="7">
    <source>
        <dbReference type="Proteomes" id="UP000035681"/>
    </source>
</evidence>
<proteinExistence type="inferred from homology"/>
<evidence type="ECO:0000256" key="3">
    <source>
        <dbReference type="ARBA" id="ARBA00022771"/>
    </source>
</evidence>
<protein>
    <recommendedName>
        <fullName evidence="6">Replication factor A C-terminal domain-containing protein</fullName>
    </recommendedName>
</protein>
<dbReference type="InterPro" id="IPR047192">
    <property type="entry name" value="Euk_RPA1_DBD_C"/>
</dbReference>
<accession>A0AAF5HYW5</accession>
<feature type="domain" description="Replication factor A C-terminal" evidence="6">
    <location>
        <begin position="88"/>
        <end position="232"/>
    </location>
</feature>
<dbReference type="WBParaSite" id="TCONS_00003613.p1">
    <property type="protein sequence ID" value="TCONS_00003613.p1"/>
    <property type="gene ID" value="XLOC_003345"/>
</dbReference>
<evidence type="ECO:0000256" key="5">
    <source>
        <dbReference type="ARBA" id="ARBA00023125"/>
    </source>
</evidence>
<dbReference type="Gene3D" id="2.40.50.140">
    <property type="entry name" value="Nucleic acid-binding proteins"/>
    <property type="match status" value="1"/>
</dbReference>
<dbReference type="GO" id="GO:0008270">
    <property type="term" value="F:zinc ion binding"/>
    <property type="evidence" value="ECO:0007669"/>
    <property type="project" value="UniProtKB-KW"/>
</dbReference>
<keyword evidence="3" id="KW-0863">Zinc-finger</keyword>
<dbReference type="InterPro" id="IPR012340">
    <property type="entry name" value="NA-bd_OB-fold"/>
</dbReference>
<sequence>MLRQPIILKNVTVNEFNGNCGLTYNSLSKIIPSDGREVIQNLANWYANERNTMEIVVPKFKGINYDKNISIHTAISLNKNNRDTNGRYFNIAARISTIKNLVYRSCIKHDCKKKVEPKDGQYYCPKCDEQSNTFKYSFMVNVKISDHSGSHSATIFGKTAEKLLGKTANEVGQIIETHGELDGINIITQKIINKLHNFNIKTSIDVYNDSEYFKWTIVDLKPFNLAKYAEHLASVFNEATQLCNTLRS</sequence>
<dbReference type="SUPFAM" id="SSF50249">
    <property type="entry name" value="Nucleic acid-binding proteins"/>
    <property type="match status" value="1"/>
</dbReference>
<organism evidence="7 8">
    <name type="scientific">Strongyloides stercoralis</name>
    <name type="common">Threadworm</name>
    <dbReference type="NCBI Taxonomy" id="6248"/>
    <lineage>
        <taxon>Eukaryota</taxon>
        <taxon>Metazoa</taxon>
        <taxon>Ecdysozoa</taxon>
        <taxon>Nematoda</taxon>
        <taxon>Chromadorea</taxon>
        <taxon>Rhabditida</taxon>
        <taxon>Tylenchina</taxon>
        <taxon>Panagrolaimomorpha</taxon>
        <taxon>Strongyloidoidea</taxon>
        <taxon>Strongyloididae</taxon>
        <taxon>Strongyloides</taxon>
    </lineage>
</organism>